<dbReference type="PANTHER" id="PTHR14948">
    <property type="entry name" value="NG5"/>
    <property type="match status" value="1"/>
</dbReference>
<evidence type="ECO:0000256" key="5">
    <source>
        <dbReference type="ARBA" id="ARBA00023136"/>
    </source>
</evidence>
<dbReference type="InterPro" id="IPR007593">
    <property type="entry name" value="CD225/Dispanin_fam"/>
</dbReference>
<dbReference type="RefSeq" id="XP_003728854.1">
    <property type="nucleotide sequence ID" value="XM_003728806.3"/>
</dbReference>
<accession>A0A7M7GI52</accession>
<dbReference type="AlphaFoldDB" id="A0A7M7GI52"/>
<evidence type="ECO:0000313" key="8">
    <source>
        <dbReference type="Proteomes" id="UP000007110"/>
    </source>
</evidence>
<reference evidence="8" key="1">
    <citation type="submission" date="2015-02" db="EMBL/GenBank/DDBJ databases">
        <title>Genome sequencing for Strongylocentrotus purpuratus.</title>
        <authorList>
            <person name="Murali S."/>
            <person name="Liu Y."/>
            <person name="Vee V."/>
            <person name="English A."/>
            <person name="Wang M."/>
            <person name="Skinner E."/>
            <person name="Han Y."/>
            <person name="Muzny D.M."/>
            <person name="Worley K.C."/>
            <person name="Gibbs R.A."/>
        </authorList>
    </citation>
    <scope>NUCLEOTIDE SEQUENCE</scope>
</reference>
<dbReference type="GO" id="GO:0016020">
    <property type="term" value="C:membrane"/>
    <property type="evidence" value="ECO:0000318"/>
    <property type="project" value="GO_Central"/>
</dbReference>
<name>A0A7M7GI52_STRPU</name>
<feature type="transmembrane region" description="Helical" evidence="6">
    <location>
        <begin position="114"/>
        <end position="137"/>
    </location>
</feature>
<dbReference type="GeneID" id="583387"/>
<proteinExistence type="inferred from homology"/>
<reference evidence="7" key="2">
    <citation type="submission" date="2021-01" db="UniProtKB">
        <authorList>
            <consortium name="EnsemblMetazoa"/>
        </authorList>
    </citation>
    <scope>IDENTIFICATION</scope>
</reference>
<feature type="transmembrane region" description="Helical" evidence="6">
    <location>
        <begin position="67"/>
        <end position="87"/>
    </location>
</feature>
<dbReference type="Proteomes" id="UP000007110">
    <property type="component" value="Unassembled WGS sequence"/>
</dbReference>
<dbReference type="PANTHER" id="PTHR14948:SF44">
    <property type="entry name" value="PROLINE-RICH TRANSMEMBRANE PROTEIN 1-LIKE"/>
    <property type="match status" value="1"/>
</dbReference>
<evidence type="ECO:0000256" key="2">
    <source>
        <dbReference type="ARBA" id="ARBA00006843"/>
    </source>
</evidence>
<sequence>MLTADLDNKHHRKMSAPYTRLQENNFHHGMRSPYASYPGVYTQAVRPVVSNISVIGVQYNGPPCRDYLGLAIFVLVFFPPIGLFAILKSRQVRDRALVGDIIGSQRASGTTRRLCYVGLAIGFFLWIAFLTAAMIIFSQTEKMAFGETSHPIPETRHFNFTLITGPR</sequence>
<keyword evidence="4 6" id="KW-1133">Transmembrane helix</keyword>
<evidence type="ECO:0000256" key="4">
    <source>
        <dbReference type="ARBA" id="ARBA00022989"/>
    </source>
</evidence>
<evidence type="ECO:0000256" key="3">
    <source>
        <dbReference type="ARBA" id="ARBA00022692"/>
    </source>
</evidence>
<dbReference type="InParanoid" id="A0A7M7GI52"/>
<comment type="subcellular location">
    <subcellularLocation>
        <location evidence="1">Membrane</location>
    </subcellularLocation>
</comment>
<dbReference type="Pfam" id="PF04505">
    <property type="entry name" value="CD225"/>
    <property type="match status" value="1"/>
</dbReference>
<keyword evidence="5 6" id="KW-0472">Membrane</keyword>
<dbReference type="OrthoDB" id="5987749at2759"/>
<evidence type="ECO:0000256" key="6">
    <source>
        <dbReference type="SAM" id="Phobius"/>
    </source>
</evidence>
<dbReference type="EnsemblMetazoa" id="XM_003728806">
    <property type="protein sequence ID" value="XP_003728854"/>
    <property type="gene ID" value="LOC583387"/>
</dbReference>
<evidence type="ECO:0000313" key="7">
    <source>
        <dbReference type="EnsemblMetazoa" id="XP_003728854"/>
    </source>
</evidence>
<evidence type="ECO:0000256" key="1">
    <source>
        <dbReference type="ARBA" id="ARBA00004370"/>
    </source>
</evidence>
<protein>
    <submittedName>
        <fullName evidence="7">Uncharacterized protein</fullName>
    </submittedName>
</protein>
<organism evidence="7 8">
    <name type="scientific">Strongylocentrotus purpuratus</name>
    <name type="common">Purple sea urchin</name>
    <dbReference type="NCBI Taxonomy" id="7668"/>
    <lineage>
        <taxon>Eukaryota</taxon>
        <taxon>Metazoa</taxon>
        <taxon>Echinodermata</taxon>
        <taxon>Eleutherozoa</taxon>
        <taxon>Echinozoa</taxon>
        <taxon>Echinoidea</taxon>
        <taxon>Euechinoidea</taxon>
        <taxon>Echinacea</taxon>
        <taxon>Camarodonta</taxon>
        <taxon>Echinidea</taxon>
        <taxon>Strongylocentrotidae</taxon>
        <taxon>Strongylocentrotus</taxon>
    </lineage>
</organism>
<dbReference type="InterPro" id="IPR051423">
    <property type="entry name" value="CD225/Dispanin"/>
</dbReference>
<keyword evidence="3 6" id="KW-0812">Transmembrane</keyword>
<keyword evidence="8" id="KW-1185">Reference proteome</keyword>
<dbReference type="KEGG" id="spu:583387"/>
<comment type="similarity">
    <text evidence="2">Belongs to the CD225/Dispanin family.</text>
</comment>